<keyword evidence="1" id="KW-0805">Transcription regulation</keyword>
<sequence length="217" mass="24025">MVPASSSSPITARRAQTRERLMSAAMSVFAERGILGASVEEICDQAGFTRGAFYSNFSSKDELFFELVEHQQSRHVEALRHIVDTVLKPAGPQTEEAQNQVLTRAIDAFLAVQRSDREWVLAQSELKLYAIRNPQVAARYSALESEVRKAFGDILKEGLELTRREFTVSFSEAITILGATHEQQLFDALIDPDGTMRSAGSTSSLYDILVAITRPVS</sequence>
<reference evidence="6 7" key="1">
    <citation type="submission" date="2023-05" db="EMBL/GenBank/DDBJ databases">
        <title>Lithophilousrod everest ZFBP1038 complete genpme.</title>
        <authorList>
            <person name="Tian M."/>
        </authorList>
    </citation>
    <scope>NUCLEOTIDE SEQUENCE [LARGE SCALE GENOMIC DNA]</scope>
    <source>
        <strain evidence="6 7">ZFBP1038</strain>
    </source>
</reference>
<dbReference type="PRINTS" id="PR00455">
    <property type="entry name" value="HTHTETR"/>
</dbReference>
<dbReference type="InterPro" id="IPR009057">
    <property type="entry name" value="Homeodomain-like_sf"/>
</dbReference>
<feature type="DNA-binding region" description="H-T-H motif" evidence="4">
    <location>
        <begin position="38"/>
        <end position="57"/>
    </location>
</feature>
<dbReference type="Pfam" id="PF00440">
    <property type="entry name" value="TetR_N"/>
    <property type="match status" value="1"/>
</dbReference>
<name>A0ABY8QSA4_9MICO</name>
<evidence type="ECO:0000313" key="6">
    <source>
        <dbReference type="EMBL" id="WGW11199.1"/>
    </source>
</evidence>
<dbReference type="PROSITE" id="PS50977">
    <property type="entry name" value="HTH_TETR_2"/>
    <property type="match status" value="1"/>
</dbReference>
<evidence type="ECO:0000313" key="7">
    <source>
        <dbReference type="Proteomes" id="UP001209083"/>
    </source>
</evidence>
<keyword evidence="7" id="KW-1185">Reference proteome</keyword>
<dbReference type="RefSeq" id="WP_349637983.1">
    <property type="nucleotide sequence ID" value="NZ_CP090958.1"/>
</dbReference>
<evidence type="ECO:0000256" key="3">
    <source>
        <dbReference type="ARBA" id="ARBA00023163"/>
    </source>
</evidence>
<evidence type="ECO:0000259" key="5">
    <source>
        <dbReference type="PROSITE" id="PS50977"/>
    </source>
</evidence>
<dbReference type="InterPro" id="IPR050109">
    <property type="entry name" value="HTH-type_TetR-like_transc_reg"/>
</dbReference>
<dbReference type="InterPro" id="IPR001647">
    <property type="entry name" value="HTH_TetR"/>
</dbReference>
<dbReference type="SUPFAM" id="SSF46689">
    <property type="entry name" value="Homeodomain-like"/>
    <property type="match status" value="1"/>
</dbReference>
<gene>
    <name evidence="6" type="ORF">LWF01_14025</name>
</gene>
<proteinExistence type="predicted"/>
<evidence type="ECO:0000256" key="1">
    <source>
        <dbReference type="ARBA" id="ARBA00023015"/>
    </source>
</evidence>
<dbReference type="PANTHER" id="PTHR30055">
    <property type="entry name" value="HTH-TYPE TRANSCRIPTIONAL REGULATOR RUTR"/>
    <property type="match status" value="1"/>
</dbReference>
<evidence type="ECO:0000256" key="4">
    <source>
        <dbReference type="PROSITE-ProRule" id="PRU00335"/>
    </source>
</evidence>
<dbReference type="PANTHER" id="PTHR30055:SF234">
    <property type="entry name" value="HTH-TYPE TRANSCRIPTIONAL REGULATOR BETI"/>
    <property type="match status" value="1"/>
</dbReference>
<keyword evidence="2 4" id="KW-0238">DNA-binding</keyword>
<dbReference type="Proteomes" id="UP001209083">
    <property type="component" value="Chromosome"/>
</dbReference>
<organism evidence="6 7">
    <name type="scientific">Saxibacter everestensis</name>
    <dbReference type="NCBI Taxonomy" id="2909229"/>
    <lineage>
        <taxon>Bacteria</taxon>
        <taxon>Bacillati</taxon>
        <taxon>Actinomycetota</taxon>
        <taxon>Actinomycetes</taxon>
        <taxon>Micrococcales</taxon>
        <taxon>Brevibacteriaceae</taxon>
        <taxon>Saxibacter</taxon>
    </lineage>
</organism>
<dbReference type="EMBL" id="CP090958">
    <property type="protein sequence ID" value="WGW11199.1"/>
    <property type="molecule type" value="Genomic_DNA"/>
</dbReference>
<keyword evidence="3" id="KW-0804">Transcription</keyword>
<protein>
    <submittedName>
        <fullName evidence="6">TetR/AcrR family transcriptional regulator</fullName>
    </submittedName>
</protein>
<feature type="domain" description="HTH tetR-type" evidence="5">
    <location>
        <begin position="15"/>
        <end position="75"/>
    </location>
</feature>
<accession>A0ABY8QSA4</accession>
<evidence type="ECO:0000256" key="2">
    <source>
        <dbReference type="ARBA" id="ARBA00023125"/>
    </source>
</evidence>
<dbReference type="Gene3D" id="1.10.357.10">
    <property type="entry name" value="Tetracycline Repressor, domain 2"/>
    <property type="match status" value="1"/>
</dbReference>